<dbReference type="GO" id="GO:0019748">
    <property type="term" value="P:secondary metabolic process"/>
    <property type="evidence" value="ECO:0007669"/>
    <property type="project" value="TreeGrafter"/>
</dbReference>
<dbReference type="SUPFAM" id="SSF51556">
    <property type="entry name" value="Metallo-dependent hydrolases"/>
    <property type="match status" value="1"/>
</dbReference>
<dbReference type="RefSeq" id="WP_185054285.1">
    <property type="nucleotide sequence ID" value="NZ_BAABIX010000012.1"/>
</dbReference>
<gene>
    <name evidence="3" type="ORF">HNP84_007126</name>
</gene>
<dbReference type="PANTHER" id="PTHR21240">
    <property type="entry name" value="2-AMINO-3-CARBOXYLMUCONATE-6-SEMIALDEHYDE DECARBOXYLASE"/>
    <property type="match status" value="1"/>
</dbReference>
<dbReference type="Proteomes" id="UP000578449">
    <property type="component" value="Unassembled WGS sequence"/>
</dbReference>
<evidence type="ECO:0000259" key="2">
    <source>
        <dbReference type="Pfam" id="PF04909"/>
    </source>
</evidence>
<dbReference type="EMBL" id="JACHGN010000017">
    <property type="protein sequence ID" value="MBB5137374.1"/>
    <property type="molecule type" value="Genomic_DNA"/>
</dbReference>
<dbReference type="AlphaFoldDB" id="A0A840P7P8"/>
<reference evidence="3 4" key="1">
    <citation type="submission" date="2020-08" db="EMBL/GenBank/DDBJ databases">
        <title>Genomic Encyclopedia of Type Strains, Phase IV (KMG-IV): sequencing the most valuable type-strain genomes for metagenomic binning, comparative biology and taxonomic classification.</title>
        <authorList>
            <person name="Goeker M."/>
        </authorList>
    </citation>
    <scope>NUCLEOTIDE SEQUENCE [LARGE SCALE GENOMIC DNA]</scope>
    <source>
        <strain evidence="3 4">DSM 45615</strain>
    </source>
</reference>
<dbReference type="Pfam" id="PF04909">
    <property type="entry name" value="Amidohydro_2"/>
    <property type="match status" value="1"/>
</dbReference>
<keyword evidence="1" id="KW-0456">Lyase</keyword>
<evidence type="ECO:0000313" key="3">
    <source>
        <dbReference type="EMBL" id="MBB5137374.1"/>
    </source>
</evidence>
<dbReference type="PANTHER" id="PTHR21240:SF28">
    <property type="entry name" value="ISO-OROTATE DECARBOXYLASE (EUROFUNG)"/>
    <property type="match status" value="1"/>
</dbReference>
<name>A0A840P7P8_9ACTN</name>
<keyword evidence="4" id="KW-1185">Reference proteome</keyword>
<evidence type="ECO:0000256" key="1">
    <source>
        <dbReference type="ARBA" id="ARBA00023239"/>
    </source>
</evidence>
<sequence>MNVDDMILVSIDDHVIEPRDMFDRHVPEKYRDQAPKSIMDENGYEKWWFQGVPSVSTGLNAVVGWPKEEWGMNPTTYAEMRPGSYDIHERVRDMNRNGILASMCFPSFAGFSARFFQEAQDKDLALIMLKAYNDWHIDEWAAAYPGRFIPIALGPVWHPEELAKEVRRVAAKGVRAMTMPELPHLQGLPSYHDLDYWDPFFRAASETQVVMCLHIGQGFAAIKGAPDAPIDNLIILATQVSTFAAQDLLWGGAMLRYPDLKIAWSEAGIGWIPFYLNRCDRHYTNQRWLGHDFGGKLPSDIFREHSLACYVTDPTALKVRHDIGVEIIAWECDYPHSDSIWPDAPEFVLDEMNNAGVPDHEINMITYENTCRFFGWDPFKHIPKPQATVGALRALSPDVDTTVRSKHEWRERYELAHSS</sequence>
<dbReference type="InterPro" id="IPR006680">
    <property type="entry name" value="Amidohydro-rel"/>
</dbReference>
<dbReference type="GO" id="GO:0016787">
    <property type="term" value="F:hydrolase activity"/>
    <property type="evidence" value="ECO:0007669"/>
    <property type="project" value="UniProtKB-KW"/>
</dbReference>
<dbReference type="GO" id="GO:0016831">
    <property type="term" value="F:carboxy-lyase activity"/>
    <property type="evidence" value="ECO:0007669"/>
    <property type="project" value="InterPro"/>
</dbReference>
<dbReference type="InterPro" id="IPR032466">
    <property type="entry name" value="Metal_Hydrolase"/>
</dbReference>
<organism evidence="3 4">
    <name type="scientific">Thermocatellispora tengchongensis</name>
    <dbReference type="NCBI Taxonomy" id="1073253"/>
    <lineage>
        <taxon>Bacteria</taxon>
        <taxon>Bacillati</taxon>
        <taxon>Actinomycetota</taxon>
        <taxon>Actinomycetes</taxon>
        <taxon>Streptosporangiales</taxon>
        <taxon>Streptosporangiaceae</taxon>
        <taxon>Thermocatellispora</taxon>
    </lineage>
</organism>
<proteinExistence type="predicted"/>
<dbReference type="InterPro" id="IPR032465">
    <property type="entry name" value="ACMSD"/>
</dbReference>
<accession>A0A840P7P8</accession>
<protein>
    <submittedName>
        <fullName evidence="3">Putative TIM-barrel fold metal-dependent hydrolase</fullName>
    </submittedName>
</protein>
<keyword evidence="3" id="KW-0378">Hydrolase</keyword>
<dbReference type="GO" id="GO:0005737">
    <property type="term" value="C:cytoplasm"/>
    <property type="evidence" value="ECO:0007669"/>
    <property type="project" value="TreeGrafter"/>
</dbReference>
<feature type="domain" description="Amidohydrolase-related" evidence="2">
    <location>
        <begin position="81"/>
        <end position="375"/>
    </location>
</feature>
<dbReference type="Gene3D" id="3.20.20.140">
    <property type="entry name" value="Metal-dependent hydrolases"/>
    <property type="match status" value="1"/>
</dbReference>
<comment type="caution">
    <text evidence="3">The sequence shown here is derived from an EMBL/GenBank/DDBJ whole genome shotgun (WGS) entry which is preliminary data.</text>
</comment>
<evidence type="ECO:0000313" key="4">
    <source>
        <dbReference type="Proteomes" id="UP000578449"/>
    </source>
</evidence>